<name>W6Y9X0_COCC2</name>
<dbReference type="EMBL" id="KI964593">
    <property type="protein sequence ID" value="EUC34360.1"/>
    <property type="molecule type" value="Genomic_DNA"/>
</dbReference>
<keyword evidence="2" id="KW-1185">Reference proteome</keyword>
<gene>
    <name evidence="1" type="ORF">COCCADRAFT_93688</name>
</gene>
<reference evidence="1 2" key="1">
    <citation type="journal article" date="2013" name="PLoS Genet.">
        <title>Comparative genome structure, secondary metabolite, and effector coding capacity across Cochliobolus pathogens.</title>
        <authorList>
            <person name="Condon B.J."/>
            <person name="Leng Y."/>
            <person name="Wu D."/>
            <person name="Bushley K.E."/>
            <person name="Ohm R.A."/>
            <person name="Otillar R."/>
            <person name="Martin J."/>
            <person name="Schackwitz W."/>
            <person name="Grimwood J."/>
            <person name="MohdZainudin N."/>
            <person name="Xue C."/>
            <person name="Wang R."/>
            <person name="Manning V.A."/>
            <person name="Dhillon B."/>
            <person name="Tu Z.J."/>
            <person name="Steffenson B.J."/>
            <person name="Salamov A."/>
            <person name="Sun H."/>
            <person name="Lowry S."/>
            <person name="LaButti K."/>
            <person name="Han J."/>
            <person name="Copeland A."/>
            <person name="Lindquist E."/>
            <person name="Barry K."/>
            <person name="Schmutz J."/>
            <person name="Baker S.E."/>
            <person name="Ciuffetti L.M."/>
            <person name="Grigoriev I.V."/>
            <person name="Zhong S."/>
            <person name="Turgeon B.G."/>
        </authorList>
    </citation>
    <scope>NUCLEOTIDE SEQUENCE [LARGE SCALE GENOMIC DNA]</scope>
    <source>
        <strain evidence="1 2">26-R-13</strain>
    </source>
</reference>
<dbReference type="GeneID" id="19153618"/>
<protein>
    <submittedName>
        <fullName evidence="1">Uncharacterized protein</fullName>
    </submittedName>
</protein>
<proteinExistence type="predicted"/>
<organism evidence="1 2">
    <name type="scientific">Cochliobolus carbonum (strain 26-R-13)</name>
    <name type="common">Maize leaf spot fungus</name>
    <name type="synonym">Bipolaris zeicola</name>
    <dbReference type="NCBI Taxonomy" id="930089"/>
    <lineage>
        <taxon>Eukaryota</taxon>
        <taxon>Fungi</taxon>
        <taxon>Dikarya</taxon>
        <taxon>Ascomycota</taxon>
        <taxon>Pezizomycotina</taxon>
        <taxon>Dothideomycetes</taxon>
        <taxon>Pleosporomycetidae</taxon>
        <taxon>Pleosporales</taxon>
        <taxon>Pleosporineae</taxon>
        <taxon>Pleosporaceae</taxon>
        <taxon>Bipolaris</taxon>
    </lineage>
</organism>
<dbReference type="HOGENOM" id="CLU_3032028_0_0_1"/>
<dbReference type="KEGG" id="bze:COCCADRAFT_93688"/>
<accession>W6Y9X0</accession>
<dbReference type="AlphaFoldDB" id="W6Y9X0"/>
<evidence type="ECO:0000313" key="2">
    <source>
        <dbReference type="Proteomes" id="UP000053841"/>
    </source>
</evidence>
<evidence type="ECO:0000313" key="1">
    <source>
        <dbReference type="EMBL" id="EUC34360.1"/>
    </source>
</evidence>
<dbReference type="RefSeq" id="XP_007711389.1">
    <property type="nucleotide sequence ID" value="XM_007713199.1"/>
</dbReference>
<dbReference type="Proteomes" id="UP000053841">
    <property type="component" value="Unassembled WGS sequence"/>
</dbReference>
<sequence length="55" mass="5724">MHSEAEDVSIVLQAKLDSSHDRLDRDLDGLVHGVARRSSPALGIAGASLGSTIQA</sequence>